<dbReference type="VEuPathDB" id="TriTrypDB:ECC02_000537"/>
<dbReference type="VEuPathDB" id="TriTrypDB:TcBrA4_0013620"/>
<dbReference type="VEuPathDB" id="TriTrypDB:C4B63_14g107"/>
<dbReference type="VEuPathDB" id="TriTrypDB:C3747_33g153"/>
<dbReference type="VEuPathDB" id="TriTrypDB:TcCL_NonESM01950"/>
<dbReference type="VEuPathDB" id="TriTrypDB:TcG_04173"/>
<dbReference type="VEuPathDB" id="TriTrypDB:Tc_MARK_3500"/>
<evidence type="ECO:0000313" key="2">
    <source>
        <dbReference type="Proteomes" id="UP000246121"/>
    </source>
</evidence>
<proteinExistence type="predicted"/>
<dbReference type="VEuPathDB" id="TriTrypDB:TCSYLVIO_004714"/>
<sequence>MVSVPKILQVITRLFESPQPSFRPADAYLVLNFLRGIPLDLRGPTVTMNMFKIVLHCPHASTLFENNTRLATKIILTFLVERLRDDAEVEEAMRRVIRSVSVNQNLPTPLYLTMTRKLSRQRRDASTSDSPAALVQDDALVEDLLERVIRRIPRVGQEISEGVPYGFLSQKEMHKRGGREFEKPELIFLISTLRHVTVSRAARCKDGAVETVFNPMPLAAHIVEAVIRGVESLPAFRHEDAPPRADDWILISHLMGCLDSRLHEFGKRLWRQKARLYDPTSVKFSEDFNLPIWLAGFLFSLRGTDKIDAIKLWIDIMTTPQVLSEMPPKMMRVLLVDVTFALRNDSDSNLRERLILGGNRILDALDAAYKSSSSSTVSASSEIVRTRMSFSRFFPPLENPKELEKTFLLLKDALESDEEVACELIRESADFVRYMQRTERIDKQTLSTVLQLLTKRVLRVLDQPFLNEANTEAIIAAIVAFTALLRDIQPKESNGEEDVTLRNLFHAIAVKIFYHHSLKPTPLIIAVLLQYMELLDFTSNTQYTTRVRELILTALRSVPDKVQEINSHTAQHCFDMTLRAVRFHVMDEEVLMGASVALRHATDTAILREMSWEQRNLMIERGAALYRELSHSFSSSKQARRLGKQVLNVTALAASEKVKPREPQMHSDGTPRHKDFRCLRRCAQLMWVVAMRATLLPIPRTPVDRYLVSMLRFAKKHWIAETLTTSEQTEKAAKDPAVHQVDEKLSHEFLDVLLPLFHPLIVLGVTDKRAFYANFRRNKFIISTACEILQRNSDFLSPCVWYHVQRTFSNLFSILQGQITPLELKVLQLALKQTLRSVQACGNRGTWHLTEQKKSLRQETEDETILTPKWIGDMFSCAEFVDDPDLRLYLISLLTEQLEVVGNEATNETDTSVSEEEKSRLICLKKTMLTLRRGSVLYY</sequence>
<dbReference type="VEuPathDB" id="TriTrypDB:TCDM_03521"/>
<dbReference type="VEuPathDB" id="TriTrypDB:TcCL_NonESM13854"/>
<name>A0A2V2VMV0_TRYCR</name>
<organism evidence="1 2">
    <name type="scientific">Trypanosoma cruzi</name>
    <dbReference type="NCBI Taxonomy" id="5693"/>
    <lineage>
        <taxon>Eukaryota</taxon>
        <taxon>Discoba</taxon>
        <taxon>Euglenozoa</taxon>
        <taxon>Kinetoplastea</taxon>
        <taxon>Metakinetoplastina</taxon>
        <taxon>Trypanosomatida</taxon>
        <taxon>Trypanosomatidae</taxon>
        <taxon>Trypanosoma</taxon>
        <taxon>Schizotrypanum</taxon>
    </lineage>
</organism>
<protein>
    <submittedName>
        <fullName evidence="1">Uncharacterized protein</fullName>
    </submittedName>
</protein>
<dbReference type="Proteomes" id="UP000246121">
    <property type="component" value="Unassembled WGS sequence"/>
</dbReference>
<dbReference type="VEuPathDB" id="TriTrypDB:BCY84_11240"/>
<dbReference type="VEuPathDB" id="TriTrypDB:TcCLB.509799.60"/>
<reference evidence="1 2" key="1">
    <citation type="journal article" date="2018" name="Microb. Genom.">
        <title>Expanding an expanded genome: long-read sequencing of Trypanosoma cruzi.</title>
        <authorList>
            <person name="Berna L."/>
            <person name="Rodriguez M."/>
            <person name="Chiribao M.L."/>
            <person name="Parodi-Talice A."/>
            <person name="Pita S."/>
            <person name="Rijo G."/>
            <person name="Alvarez-Valin F."/>
            <person name="Robello C."/>
        </authorList>
    </citation>
    <scope>NUCLEOTIDE SEQUENCE [LARGE SCALE GENOMIC DNA]</scope>
    <source>
        <strain evidence="1 2">Dm28c</strain>
    </source>
</reference>
<dbReference type="AlphaFoldDB" id="A0A2V2VMV0"/>
<comment type="caution">
    <text evidence="1">The sequence shown here is derived from an EMBL/GenBank/DDBJ whole genome shotgun (WGS) entry which is preliminary data.</text>
</comment>
<accession>A0A2V2VMV0</accession>
<evidence type="ECO:0000313" key="1">
    <source>
        <dbReference type="EMBL" id="PWU97767.1"/>
    </source>
</evidence>
<dbReference type="VEuPathDB" id="TriTrypDB:TcCLB.504137.110"/>
<dbReference type="EMBL" id="PRFA01000014">
    <property type="protein sequence ID" value="PWU97767.1"/>
    <property type="molecule type" value="Genomic_DNA"/>
</dbReference>
<gene>
    <name evidence="1" type="ORF">C4B63_14g107</name>
</gene>